<dbReference type="InterPro" id="IPR013604">
    <property type="entry name" value="7TM_chemorcpt"/>
</dbReference>
<feature type="transmembrane region" description="Helical" evidence="8">
    <location>
        <begin position="272"/>
        <end position="292"/>
    </location>
</feature>
<evidence type="ECO:0000256" key="3">
    <source>
        <dbReference type="ARBA" id="ARBA00022692"/>
    </source>
</evidence>
<comment type="function">
    <text evidence="8">Gustatory receptor which mediates acceptance or avoidance behavior, depending on its substrates.</text>
</comment>
<reference evidence="9" key="1">
    <citation type="journal article" date="2023" name="G3 (Bethesda)">
        <title>Whole genome assemblies of Zophobas morio and Tenebrio molitor.</title>
        <authorList>
            <person name="Kaur S."/>
            <person name="Stinson S.A."/>
            <person name="diCenzo G.C."/>
        </authorList>
    </citation>
    <scope>NUCLEOTIDE SEQUENCE</scope>
    <source>
        <strain evidence="9">QUZm001</strain>
    </source>
</reference>
<dbReference type="PANTHER" id="PTHR21143">
    <property type="entry name" value="INVERTEBRATE GUSTATORY RECEPTOR"/>
    <property type="match status" value="1"/>
</dbReference>
<feature type="transmembrane region" description="Helical" evidence="8">
    <location>
        <begin position="355"/>
        <end position="373"/>
    </location>
</feature>
<feature type="transmembrane region" description="Helical" evidence="8">
    <location>
        <begin position="239"/>
        <end position="260"/>
    </location>
</feature>
<dbReference type="GO" id="GO:0008049">
    <property type="term" value="P:male courtship behavior"/>
    <property type="evidence" value="ECO:0007669"/>
    <property type="project" value="TreeGrafter"/>
</dbReference>
<gene>
    <name evidence="9" type="ORF">Zmor_014566</name>
</gene>
<dbReference type="PANTHER" id="PTHR21143:SF133">
    <property type="entry name" value="GUSTATORY AND PHEROMONE RECEPTOR 32A-RELATED"/>
    <property type="match status" value="1"/>
</dbReference>
<evidence type="ECO:0000313" key="10">
    <source>
        <dbReference type="Proteomes" id="UP001168821"/>
    </source>
</evidence>
<dbReference type="GO" id="GO:0043025">
    <property type="term" value="C:neuronal cell body"/>
    <property type="evidence" value="ECO:0007669"/>
    <property type="project" value="TreeGrafter"/>
</dbReference>
<evidence type="ECO:0000313" key="9">
    <source>
        <dbReference type="EMBL" id="KAJ3655434.1"/>
    </source>
</evidence>
<comment type="subcellular location">
    <subcellularLocation>
        <location evidence="1 8">Cell membrane</location>
        <topology evidence="1 8">Multi-pass membrane protein</topology>
    </subcellularLocation>
</comment>
<organism evidence="9 10">
    <name type="scientific">Zophobas morio</name>
    <dbReference type="NCBI Taxonomy" id="2755281"/>
    <lineage>
        <taxon>Eukaryota</taxon>
        <taxon>Metazoa</taxon>
        <taxon>Ecdysozoa</taxon>
        <taxon>Arthropoda</taxon>
        <taxon>Hexapoda</taxon>
        <taxon>Insecta</taxon>
        <taxon>Pterygota</taxon>
        <taxon>Neoptera</taxon>
        <taxon>Endopterygota</taxon>
        <taxon>Coleoptera</taxon>
        <taxon>Polyphaga</taxon>
        <taxon>Cucujiformia</taxon>
        <taxon>Tenebrionidae</taxon>
        <taxon>Zophobas</taxon>
    </lineage>
</organism>
<dbReference type="GO" id="GO:0005886">
    <property type="term" value="C:plasma membrane"/>
    <property type="evidence" value="ECO:0007669"/>
    <property type="project" value="UniProtKB-SubCell"/>
</dbReference>
<feature type="transmembrane region" description="Helical" evidence="8">
    <location>
        <begin position="72"/>
        <end position="91"/>
    </location>
</feature>
<protein>
    <recommendedName>
        <fullName evidence="8">Gustatory receptor</fullName>
    </recommendedName>
</protein>
<keyword evidence="3 8" id="KW-0812">Transmembrane</keyword>
<dbReference type="GO" id="GO:0050909">
    <property type="term" value="P:sensory perception of taste"/>
    <property type="evidence" value="ECO:0007669"/>
    <property type="project" value="InterPro"/>
</dbReference>
<comment type="caution">
    <text evidence="8">Lacks conserved residue(s) required for the propagation of feature annotation.</text>
</comment>
<dbReference type="GO" id="GO:0007165">
    <property type="term" value="P:signal transduction"/>
    <property type="evidence" value="ECO:0007669"/>
    <property type="project" value="UniProtKB-KW"/>
</dbReference>
<dbReference type="Proteomes" id="UP001168821">
    <property type="component" value="Unassembled WGS sequence"/>
</dbReference>
<proteinExistence type="inferred from homology"/>
<keyword evidence="2 8" id="KW-1003">Cell membrane</keyword>
<feature type="transmembrane region" description="Helical" evidence="8">
    <location>
        <begin position="118"/>
        <end position="138"/>
    </location>
</feature>
<dbReference type="Pfam" id="PF08395">
    <property type="entry name" value="7tm_7"/>
    <property type="match status" value="1"/>
</dbReference>
<evidence type="ECO:0000256" key="7">
    <source>
        <dbReference type="ARBA" id="ARBA00023224"/>
    </source>
</evidence>
<keyword evidence="10" id="KW-1185">Reference proteome</keyword>
<name>A0AA38MGY7_9CUCU</name>
<evidence type="ECO:0000256" key="5">
    <source>
        <dbReference type="ARBA" id="ARBA00023136"/>
    </source>
</evidence>
<dbReference type="EMBL" id="JALNTZ010000004">
    <property type="protein sequence ID" value="KAJ3655434.1"/>
    <property type="molecule type" value="Genomic_DNA"/>
</dbReference>
<keyword evidence="6 8" id="KW-0675">Receptor</keyword>
<dbReference type="GO" id="GO:0030425">
    <property type="term" value="C:dendrite"/>
    <property type="evidence" value="ECO:0007669"/>
    <property type="project" value="TreeGrafter"/>
</dbReference>
<evidence type="ECO:0000256" key="1">
    <source>
        <dbReference type="ARBA" id="ARBA00004651"/>
    </source>
</evidence>
<evidence type="ECO:0000256" key="8">
    <source>
        <dbReference type="RuleBase" id="RU363108"/>
    </source>
</evidence>
<keyword evidence="7 8" id="KW-0807">Transducer</keyword>
<accession>A0AA38MGY7</accession>
<comment type="similarity">
    <text evidence="8">Belongs to the insect chemoreceptor superfamily. Gustatory receptor (GR) family.</text>
</comment>
<dbReference type="GO" id="GO:0007635">
    <property type="term" value="P:chemosensory behavior"/>
    <property type="evidence" value="ECO:0007669"/>
    <property type="project" value="TreeGrafter"/>
</dbReference>
<evidence type="ECO:0000256" key="4">
    <source>
        <dbReference type="ARBA" id="ARBA00022989"/>
    </source>
</evidence>
<evidence type="ECO:0000256" key="6">
    <source>
        <dbReference type="ARBA" id="ARBA00023170"/>
    </source>
</evidence>
<comment type="caution">
    <text evidence="9">The sequence shown here is derived from an EMBL/GenBank/DDBJ whole genome shotgun (WGS) entry which is preliminary data.</text>
</comment>
<evidence type="ECO:0000256" key="2">
    <source>
        <dbReference type="ARBA" id="ARBA00022475"/>
    </source>
</evidence>
<keyword evidence="5 8" id="KW-0472">Membrane</keyword>
<sequence>MCLLEDIPLWLRIIYRLFGIVQFTCKSPQNYFLQILPRLWSLPLFFFYCYCCVELIKIFVVIKEHDLLKTELIVTFLALLAILTCMVVFMFRSNKLKILLKKLDEIKLERVHEQKERCLKLLVLTLLLLLSCFVPYLFSWPVFYIMYYKVPPGICFLNHLFLSNVLDIICSQFTVINKELERELRRISTNKIFFLYKNKRSKELKENDKFSSISCIEKLSFLHYNLVHLTVEITKLFDISTILSMVLWFGYVICCLYFFIKPFLEGTTRSTLYYSYLICDFIFYCLWLLIMIRTCTHTQTEASKTTSYIHQAWNYFCEKENIDGKVRHLHLISLRLLNTKLRFTARNFFSLDESFMRMMVAAVTTYFVITIEFRMNDNILNGRPVV</sequence>
<keyword evidence="4 8" id="KW-1133">Transmembrane helix</keyword>
<dbReference type="GO" id="GO:0030424">
    <property type="term" value="C:axon"/>
    <property type="evidence" value="ECO:0007669"/>
    <property type="project" value="TreeGrafter"/>
</dbReference>
<dbReference type="AlphaFoldDB" id="A0AA38MGY7"/>
<feature type="transmembrane region" description="Helical" evidence="8">
    <location>
        <begin position="39"/>
        <end position="60"/>
    </location>
</feature>